<organism evidence="1 2">
    <name type="scientific">Angomonas deanei</name>
    <dbReference type="NCBI Taxonomy" id="59799"/>
    <lineage>
        <taxon>Eukaryota</taxon>
        <taxon>Discoba</taxon>
        <taxon>Euglenozoa</taxon>
        <taxon>Kinetoplastea</taxon>
        <taxon>Metakinetoplastina</taxon>
        <taxon>Trypanosomatida</taxon>
        <taxon>Trypanosomatidae</taxon>
        <taxon>Strigomonadinae</taxon>
        <taxon>Angomonas</taxon>
    </lineage>
</organism>
<dbReference type="EMBL" id="LR877145">
    <property type="protein sequence ID" value="CAD2213297.1"/>
    <property type="molecule type" value="Genomic_DNA"/>
</dbReference>
<evidence type="ECO:0000313" key="2">
    <source>
        <dbReference type="Proteomes" id="UP000515908"/>
    </source>
</evidence>
<protein>
    <submittedName>
        <fullName evidence="1">Uncharacterized protein</fullName>
    </submittedName>
</protein>
<evidence type="ECO:0000313" key="1">
    <source>
        <dbReference type="EMBL" id="CAD2213297.1"/>
    </source>
</evidence>
<reference evidence="1 2" key="1">
    <citation type="submission" date="2020-08" db="EMBL/GenBank/DDBJ databases">
        <authorList>
            <person name="Newling K."/>
            <person name="Davey J."/>
            <person name="Forrester S."/>
        </authorList>
    </citation>
    <scope>NUCLEOTIDE SEQUENCE [LARGE SCALE GENOMIC DNA]</scope>
    <source>
        <strain evidence="2">Crithidia deanei Carvalho (ATCC PRA-265)</strain>
    </source>
</reference>
<proteinExistence type="predicted"/>
<dbReference type="Proteomes" id="UP000515908">
    <property type="component" value="Chromosome 01"/>
</dbReference>
<name>A0A7G2C3K3_9TRYP</name>
<dbReference type="AlphaFoldDB" id="A0A7G2C3K3"/>
<dbReference type="VEuPathDB" id="TriTrypDB:ADEAN_000073800"/>
<accession>A0A7G2C3K3</accession>
<keyword evidence="2" id="KW-1185">Reference proteome</keyword>
<gene>
    <name evidence="1" type="ORF">ADEAN_000073800</name>
</gene>
<sequence>MMFVAFAHRYCFGSDEYTVEDNDSDIIIEDAACGDVIAGPANVPPIRLSVWENLMYTLKHEDILSDVRDIVRNR</sequence>